<sequence>MFTFQMPITLLLAHALDRRLRNHGLEKPCTMLGFVWQHALFVVLIGLQMMFAYFFWLAYGTMAFLLGPLRSWSIVLAVVLWHQANTLPEYCLR</sequence>
<organism evidence="2 3">
    <name type="scientific">Timema podura</name>
    <name type="common">Walking stick</name>
    <dbReference type="NCBI Taxonomy" id="61482"/>
    <lineage>
        <taxon>Eukaryota</taxon>
        <taxon>Metazoa</taxon>
        <taxon>Ecdysozoa</taxon>
        <taxon>Arthropoda</taxon>
        <taxon>Hexapoda</taxon>
        <taxon>Insecta</taxon>
        <taxon>Pterygota</taxon>
        <taxon>Neoptera</taxon>
        <taxon>Polyneoptera</taxon>
        <taxon>Phasmatodea</taxon>
        <taxon>Timematodea</taxon>
        <taxon>Timematoidea</taxon>
        <taxon>Timematidae</taxon>
        <taxon>Timema</taxon>
    </lineage>
</organism>
<evidence type="ECO:0000313" key="3">
    <source>
        <dbReference type="Proteomes" id="UP001153148"/>
    </source>
</evidence>
<accession>A0ABN7PG84</accession>
<name>A0ABN7PG84_TIMPD</name>
<feature type="transmembrane region" description="Helical" evidence="1">
    <location>
        <begin position="39"/>
        <end position="66"/>
    </location>
</feature>
<protein>
    <submittedName>
        <fullName evidence="2">Uncharacterized protein</fullName>
    </submittedName>
</protein>
<reference evidence="2" key="1">
    <citation type="submission" date="2021-03" db="EMBL/GenBank/DDBJ databases">
        <authorList>
            <person name="Tran Van P."/>
        </authorList>
    </citation>
    <scope>NUCLEOTIDE SEQUENCE</scope>
</reference>
<proteinExistence type="predicted"/>
<evidence type="ECO:0000313" key="2">
    <source>
        <dbReference type="EMBL" id="CAG2066277.1"/>
    </source>
</evidence>
<keyword evidence="1" id="KW-0812">Transmembrane</keyword>
<keyword evidence="1" id="KW-0472">Membrane</keyword>
<gene>
    <name evidence="2" type="ORF">TPAB3V08_LOCUS13220</name>
</gene>
<dbReference type="EMBL" id="CAJPIN010052326">
    <property type="protein sequence ID" value="CAG2066277.1"/>
    <property type="molecule type" value="Genomic_DNA"/>
</dbReference>
<dbReference type="Proteomes" id="UP001153148">
    <property type="component" value="Unassembled WGS sequence"/>
</dbReference>
<comment type="caution">
    <text evidence="2">The sequence shown here is derived from an EMBL/GenBank/DDBJ whole genome shotgun (WGS) entry which is preliminary data.</text>
</comment>
<keyword evidence="1" id="KW-1133">Transmembrane helix</keyword>
<keyword evidence="3" id="KW-1185">Reference proteome</keyword>
<evidence type="ECO:0000256" key="1">
    <source>
        <dbReference type="SAM" id="Phobius"/>
    </source>
</evidence>